<evidence type="ECO:0000313" key="2">
    <source>
        <dbReference type="Proteomes" id="UP000248395"/>
    </source>
</evidence>
<dbReference type="Pfam" id="PF03459">
    <property type="entry name" value="TOBE"/>
    <property type="match status" value="1"/>
</dbReference>
<proteinExistence type="predicted"/>
<gene>
    <name evidence="1" type="ORF">DFR38_12131</name>
</gene>
<keyword evidence="2" id="KW-1185">Reference proteome</keyword>
<dbReference type="NCBIfam" id="TIGR00638">
    <property type="entry name" value="Mop"/>
    <property type="match status" value="1"/>
</dbReference>
<dbReference type="SUPFAM" id="SSF50331">
    <property type="entry name" value="MOP-like"/>
    <property type="match status" value="1"/>
</dbReference>
<dbReference type="RefSeq" id="WP_045847830.1">
    <property type="nucleotide sequence ID" value="NZ_AP018823.1"/>
</dbReference>
<dbReference type="AlphaFoldDB" id="A0A0F3K6I8"/>
<dbReference type="InterPro" id="IPR004606">
    <property type="entry name" value="Mop_domain"/>
</dbReference>
<dbReference type="OrthoDB" id="7064636at2"/>
<dbReference type="Gene3D" id="2.40.50.100">
    <property type="match status" value="1"/>
</dbReference>
<evidence type="ECO:0000313" key="1">
    <source>
        <dbReference type="EMBL" id="PXX42178.1"/>
    </source>
</evidence>
<dbReference type="InterPro" id="IPR008995">
    <property type="entry name" value="Mo/tungstate-bd_C_term_dom"/>
</dbReference>
<name>A0A0F3K6I8_9NEIS</name>
<protein>
    <submittedName>
        <fullName evidence="1">Molybdopterin-binding protein</fullName>
    </submittedName>
</protein>
<dbReference type="STRING" id="332411.VI06_16060"/>
<comment type="caution">
    <text evidence="1">The sequence shown here is derived from an EMBL/GenBank/DDBJ whole genome shotgun (WGS) entry which is preliminary data.</text>
</comment>
<dbReference type="GO" id="GO:0015689">
    <property type="term" value="P:molybdate ion transport"/>
    <property type="evidence" value="ECO:0007669"/>
    <property type="project" value="InterPro"/>
</dbReference>
<sequence>MSIQSLNVRNQFKGVIKEILEGPVLSEVDVETASGIVTSVITTRSVRELQLKVGSPVIAFVKSTEVSIATLA</sequence>
<dbReference type="InterPro" id="IPR005116">
    <property type="entry name" value="Transp-assoc_OB_typ1"/>
</dbReference>
<dbReference type="KEGG" id="amah:DLM_1513"/>
<reference evidence="1 2" key="1">
    <citation type="submission" date="2018-05" db="EMBL/GenBank/DDBJ databases">
        <title>Genomic Encyclopedia of Type Strains, Phase IV (KMG-IV): sequencing the most valuable type-strain genomes for metagenomic binning, comparative biology and taxonomic classification.</title>
        <authorList>
            <person name="Goeker M."/>
        </authorList>
    </citation>
    <scope>NUCLEOTIDE SEQUENCE [LARGE SCALE GENOMIC DNA]</scope>
    <source>
        <strain evidence="1 2">DSM 25134</strain>
    </source>
</reference>
<organism evidence="1 2">
    <name type="scientific">Aquitalea magnusonii</name>
    <dbReference type="NCBI Taxonomy" id="332411"/>
    <lineage>
        <taxon>Bacteria</taxon>
        <taxon>Pseudomonadati</taxon>
        <taxon>Pseudomonadota</taxon>
        <taxon>Betaproteobacteria</taxon>
        <taxon>Neisseriales</taxon>
        <taxon>Chromobacteriaceae</taxon>
        <taxon>Aquitalea</taxon>
    </lineage>
</organism>
<dbReference type="PROSITE" id="PS51866">
    <property type="entry name" value="MOP"/>
    <property type="match status" value="1"/>
</dbReference>
<dbReference type="Proteomes" id="UP000248395">
    <property type="component" value="Unassembled WGS sequence"/>
</dbReference>
<accession>A0A0F3K6I8</accession>
<dbReference type="EMBL" id="QJKC01000021">
    <property type="protein sequence ID" value="PXX42178.1"/>
    <property type="molecule type" value="Genomic_DNA"/>
</dbReference>